<feature type="region of interest" description="Disordered" evidence="1">
    <location>
        <begin position="531"/>
        <end position="681"/>
    </location>
</feature>
<feature type="region of interest" description="Disordered" evidence="1">
    <location>
        <begin position="731"/>
        <end position="755"/>
    </location>
</feature>
<feature type="region of interest" description="Disordered" evidence="1">
    <location>
        <begin position="105"/>
        <end position="147"/>
    </location>
</feature>
<keyword evidence="3" id="KW-1185">Reference proteome</keyword>
<feature type="compositionally biased region" description="Polar residues" evidence="1">
    <location>
        <begin position="401"/>
        <end position="418"/>
    </location>
</feature>
<evidence type="ECO:0000313" key="2">
    <source>
        <dbReference type="EMBL" id="OWZ17358.1"/>
    </source>
</evidence>
<dbReference type="PANTHER" id="PTHR40429:SF1">
    <property type="entry name" value="FLAGELLAR ASSOCIATED PROTEIN"/>
    <property type="match status" value="1"/>
</dbReference>
<sequence>MAASPRNAKSPGRSPLKGQGSPMHVSLDVKSSIGEQVDSRKVTAPYPVFTSGNRAYKAIPGQAPGPGEYRIPSSIGNTVLSTMAQAPACTISGREKFGSTADLANSAKSPGPGDYNTSGINPRGQNAPSYSLGKKWSPTKGQGRAPGPGAYDAGTTIGHTVLSTQKSNAGLSFGQGERQPLHTSNNDVGPGQYSVVVDSVGRSTATSGAAFTFGTDTRGKTNSLVNNVPGPNTYDAKSSFGKQGESVFRTAPGCTMSGRTKFGGQFGAMALPPDVSSPSKDSSVIKSSVGEQVDSRKATAPGAVFGSSTRPQTTNGTQSPGPGAYKTQSSIGQAPGYTISGREKFGSTTDFSNSAKSPGPGDYNTSGINPRGQTAPSYSLGKKWSSTTGQERAPGPGAYNAGTTIGRNVLSTQKSNGGSSFGQGERKPLKTSNVDVGPGQYSVGGDFLGRSTAAYSFGTDTRSKDVGSNGSYKYYDPKSSFGKQGESMYCSAPGASMSGRTKFGSQLGDMALPHDRQTISHSKENYIAIKSSVGDQVDSRKVTAPGAVFGSSSRPQPTNGAQSPGPGAYKIQSSIGQAPACTISGREKFGSTADLSNSAKSPGPGDYNTSGLNPRAQGAPSYSLGKKWSPTKEDQRAPGPGAYDSSTTIGRNVLSTQKSNSGSSFGQGERKPLHTSNQDIGPGQYSILTDSLGRSTVASGAAYSFGTDMRSKDVGSNGSYKYYDPKSSFGKQGESLYRSAPGASMSGRTKFGSHI</sequence>
<dbReference type="OrthoDB" id="406368at2759"/>
<feature type="region of interest" description="Disordered" evidence="1">
    <location>
        <begin position="458"/>
        <end position="477"/>
    </location>
</feature>
<dbReference type="EMBL" id="NBNE01000768">
    <property type="protein sequence ID" value="OWZ17358.1"/>
    <property type="molecule type" value="Genomic_DNA"/>
</dbReference>
<reference evidence="3" key="1">
    <citation type="submission" date="2017-03" db="EMBL/GenBank/DDBJ databases">
        <title>Phytopthora megakarya and P. palmivora, two closely related causual agents of cacao black pod achieved similar genome size and gene model numbers by different mechanisms.</title>
        <authorList>
            <person name="Ali S."/>
            <person name="Shao J."/>
            <person name="Larry D.J."/>
            <person name="Kronmiller B."/>
            <person name="Shen D."/>
            <person name="Strem M.D."/>
            <person name="Melnick R.L."/>
            <person name="Guiltinan M.J."/>
            <person name="Tyler B.M."/>
            <person name="Meinhardt L.W."/>
            <person name="Bailey B.A."/>
        </authorList>
    </citation>
    <scope>NUCLEOTIDE SEQUENCE [LARGE SCALE GENOMIC DNA]</scope>
    <source>
        <strain evidence="3">zdho120</strain>
    </source>
</reference>
<feature type="compositionally biased region" description="Polar residues" evidence="1">
    <location>
        <begin position="363"/>
        <end position="377"/>
    </location>
</feature>
<comment type="caution">
    <text evidence="2">The sequence shown here is derived from an EMBL/GenBank/DDBJ whole genome shotgun (WGS) entry which is preliminary data.</text>
</comment>
<evidence type="ECO:0000313" key="3">
    <source>
        <dbReference type="Proteomes" id="UP000198211"/>
    </source>
</evidence>
<dbReference type="Pfam" id="PF07004">
    <property type="entry name" value="SHIPPO-rpt"/>
    <property type="match status" value="13"/>
</dbReference>
<feature type="compositionally biased region" description="Low complexity" evidence="1">
    <location>
        <begin position="272"/>
        <end position="289"/>
    </location>
</feature>
<protein>
    <submittedName>
        <fullName evidence="2">Uncharacterized protein</fullName>
    </submittedName>
</protein>
<accession>A0A225WJC6</accession>
<organism evidence="2 3">
    <name type="scientific">Phytophthora megakarya</name>
    <dbReference type="NCBI Taxonomy" id="4795"/>
    <lineage>
        <taxon>Eukaryota</taxon>
        <taxon>Sar</taxon>
        <taxon>Stramenopiles</taxon>
        <taxon>Oomycota</taxon>
        <taxon>Peronosporomycetes</taxon>
        <taxon>Peronosporales</taxon>
        <taxon>Peronosporaceae</taxon>
        <taxon>Phytophthora</taxon>
    </lineage>
</organism>
<evidence type="ECO:0000256" key="1">
    <source>
        <dbReference type="SAM" id="MobiDB-lite"/>
    </source>
</evidence>
<feature type="compositionally biased region" description="Polar residues" evidence="1">
    <location>
        <begin position="644"/>
        <end position="666"/>
    </location>
</feature>
<feature type="compositionally biased region" description="Polar residues" evidence="1">
    <location>
        <begin position="115"/>
        <end position="129"/>
    </location>
</feature>
<feature type="compositionally biased region" description="Polar residues" evidence="1">
    <location>
        <begin position="346"/>
        <end position="356"/>
    </location>
</feature>
<feature type="region of interest" description="Disordered" evidence="1">
    <location>
        <begin position="269"/>
        <end position="440"/>
    </location>
</feature>
<name>A0A225WJC6_9STRA</name>
<dbReference type="PANTHER" id="PTHR40429">
    <property type="entry name" value="FLAGELLAR ASSOCIATED PROTEIN"/>
    <property type="match status" value="1"/>
</dbReference>
<gene>
    <name evidence="2" type="ORF">PHMEG_0008714</name>
</gene>
<dbReference type="AlphaFoldDB" id="A0A225WJC6"/>
<feature type="compositionally biased region" description="Polar residues" evidence="1">
    <location>
        <begin position="306"/>
        <end position="332"/>
    </location>
</feature>
<feature type="compositionally biased region" description="Polar residues" evidence="1">
    <location>
        <begin position="550"/>
        <end position="562"/>
    </location>
</feature>
<proteinExistence type="predicted"/>
<dbReference type="InterPro" id="IPR010736">
    <property type="entry name" value="SHIPPO-rpt"/>
</dbReference>
<dbReference type="Proteomes" id="UP000198211">
    <property type="component" value="Unassembled WGS sequence"/>
</dbReference>
<feature type="region of interest" description="Disordered" evidence="1">
    <location>
        <begin position="1"/>
        <end position="38"/>
    </location>
</feature>